<evidence type="ECO:0000256" key="4">
    <source>
        <dbReference type="PROSITE-ProRule" id="PRU00335"/>
    </source>
</evidence>
<feature type="DNA-binding region" description="H-T-H motif" evidence="4">
    <location>
        <begin position="28"/>
        <end position="47"/>
    </location>
</feature>
<evidence type="ECO:0000256" key="1">
    <source>
        <dbReference type="ARBA" id="ARBA00023015"/>
    </source>
</evidence>
<name>A0ABS9QIS3_9HYPH</name>
<keyword evidence="1" id="KW-0805">Transcription regulation</keyword>
<dbReference type="Proteomes" id="UP001201701">
    <property type="component" value="Unassembled WGS sequence"/>
</dbReference>
<keyword evidence="2 4" id="KW-0238">DNA-binding</keyword>
<evidence type="ECO:0000259" key="5">
    <source>
        <dbReference type="PROSITE" id="PS50977"/>
    </source>
</evidence>
<organism evidence="6 7">
    <name type="scientific">Mesorhizobium retamae</name>
    <dbReference type="NCBI Taxonomy" id="2912854"/>
    <lineage>
        <taxon>Bacteria</taxon>
        <taxon>Pseudomonadati</taxon>
        <taxon>Pseudomonadota</taxon>
        <taxon>Alphaproteobacteria</taxon>
        <taxon>Hyphomicrobiales</taxon>
        <taxon>Phyllobacteriaceae</taxon>
        <taxon>Mesorhizobium</taxon>
    </lineage>
</organism>
<dbReference type="PANTHER" id="PTHR47506">
    <property type="entry name" value="TRANSCRIPTIONAL REGULATORY PROTEIN"/>
    <property type="match status" value="1"/>
</dbReference>
<evidence type="ECO:0000256" key="2">
    <source>
        <dbReference type="ARBA" id="ARBA00023125"/>
    </source>
</evidence>
<dbReference type="InterPro" id="IPR009057">
    <property type="entry name" value="Homeodomain-like_sf"/>
</dbReference>
<dbReference type="SUPFAM" id="SSF46689">
    <property type="entry name" value="Homeodomain-like"/>
    <property type="match status" value="1"/>
</dbReference>
<keyword evidence="3" id="KW-0804">Transcription</keyword>
<dbReference type="Pfam" id="PF00440">
    <property type="entry name" value="TetR_N"/>
    <property type="match status" value="1"/>
</dbReference>
<dbReference type="RefSeq" id="WP_239368307.1">
    <property type="nucleotide sequence ID" value="NZ_JAKREW010000022.1"/>
</dbReference>
<dbReference type="Gene3D" id="1.10.357.10">
    <property type="entry name" value="Tetracycline Repressor, domain 2"/>
    <property type="match status" value="1"/>
</dbReference>
<proteinExistence type="predicted"/>
<dbReference type="PROSITE" id="PS50977">
    <property type="entry name" value="HTH_TETR_2"/>
    <property type="match status" value="1"/>
</dbReference>
<evidence type="ECO:0000313" key="6">
    <source>
        <dbReference type="EMBL" id="MCG7507297.1"/>
    </source>
</evidence>
<evidence type="ECO:0000256" key="3">
    <source>
        <dbReference type="ARBA" id="ARBA00023163"/>
    </source>
</evidence>
<dbReference type="InterPro" id="IPR054156">
    <property type="entry name" value="YxaF_TetR_C"/>
</dbReference>
<gene>
    <name evidence="6" type="ORF">L4923_19885</name>
</gene>
<sequence length="188" mass="20413">MRKGASGRNELIAAIAEVFRAHGYAGASLALITEATGLGKGSLYNFFPGGKDEMAAAVMAHIDHWFEDEVFSPLRETKNPQEGISRMLAATDAYFHSGRRVCLVGAFALDDARDRFAAEIRSYFGRWVADLAGALRRTGRQEAQAERLAEESVAGIQGALTLARAFDDPDVFSRTMASIRERLGAADI</sequence>
<protein>
    <submittedName>
        <fullName evidence="6">TetR/AcrR family transcriptional regulator</fullName>
    </submittedName>
</protein>
<accession>A0ABS9QIS3</accession>
<keyword evidence="7" id="KW-1185">Reference proteome</keyword>
<evidence type="ECO:0000313" key="7">
    <source>
        <dbReference type="Proteomes" id="UP001201701"/>
    </source>
</evidence>
<feature type="domain" description="HTH tetR-type" evidence="5">
    <location>
        <begin position="5"/>
        <end position="65"/>
    </location>
</feature>
<dbReference type="SUPFAM" id="SSF48498">
    <property type="entry name" value="Tetracyclin repressor-like, C-terminal domain"/>
    <property type="match status" value="1"/>
</dbReference>
<dbReference type="Pfam" id="PF21993">
    <property type="entry name" value="TetR_C_13_2"/>
    <property type="match status" value="1"/>
</dbReference>
<dbReference type="PANTHER" id="PTHR47506:SF1">
    <property type="entry name" value="HTH-TYPE TRANSCRIPTIONAL REGULATOR YJDC"/>
    <property type="match status" value="1"/>
</dbReference>
<dbReference type="InterPro" id="IPR001647">
    <property type="entry name" value="HTH_TetR"/>
</dbReference>
<reference evidence="6 7" key="1">
    <citation type="submission" date="2022-02" db="EMBL/GenBank/DDBJ databases">
        <title>Draft genome sequence of Mezorhizobium retamae strain IRAMC:0171 isolated from Retama raetam nodules.</title>
        <authorList>
            <person name="Bengaied R."/>
            <person name="Sbissi I."/>
            <person name="Huber K."/>
            <person name="Ghodbane F."/>
            <person name="Nouioui I."/>
            <person name="Tarhouni M."/>
            <person name="Gtari M."/>
        </authorList>
    </citation>
    <scope>NUCLEOTIDE SEQUENCE [LARGE SCALE GENOMIC DNA]</scope>
    <source>
        <strain evidence="6 7">IRAMC:0171</strain>
    </source>
</reference>
<dbReference type="EMBL" id="JAKREW010000022">
    <property type="protein sequence ID" value="MCG7507297.1"/>
    <property type="molecule type" value="Genomic_DNA"/>
</dbReference>
<dbReference type="InterPro" id="IPR036271">
    <property type="entry name" value="Tet_transcr_reg_TetR-rel_C_sf"/>
</dbReference>
<comment type="caution">
    <text evidence="6">The sequence shown here is derived from an EMBL/GenBank/DDBJ whole genome shotgun (WGS) entry which is preliminary data.</text>
</comment>